<dbReference type="RefSeq" id="WP_202955466.1">
    <property type="nucleotide sequence ID" value="NZ_JAPCID010000003.1"/>
</dbReference>
<feature type="domain" description="HD/PDEase" evidence="1">
    <location>
        <begin position="34"/>
        <end position="145"/>
    </location>
</feature>
<evidence type="ECO:0000313" key="2">
    <source>
        <dbReference type="EMBL" id="MDA0136381.1"/>
    </source>
</evidence>
<sequence>MPETYTDSPLLSDAFDRALLLVTEHHRRQLRKGTDVPYVSHLLSVSALTLEMGGSETEAIAALLHDAVEDGGGPPMLARLEADFGPDVARMVLANSDSDTEPKPPWSERKRAYIASIAHKQPDELRVSLADKLHNARAILLDLRTHGDTIWTRFQAGESGAVRAYYRGLYDAFDARRDALGPRAVPALEELGRTIDEIDRLAG</sequence>
<dbReference type="Pfam" id="PF13328">
    <property type="entry name" value="HD_4"/>
    <property type="match status" value="1"/>
</dbReference>
<dbReference type="PANTHER" id="PTHR46246:SF1">
    <property type="entry name" value="GUANOSINE-3',5'-BIS(DIPHOSPHATE) 3'-PYROPHOSPHOHYDROLASE MESH1"/>
    <property type="match status" value="1"/>
</dbReference>
<accession>A0ABT4RCZ7</accession>
<dbReference type="InterPro" id="IPR052194">
    <property type="entry name" value="MESH1"/>
</dbReference>
<dbReference type="InterPro" id="IPR003607">
    <property type="entry name" value="HD/PDEase_dom"/>
</dbReference>
<evidence type="ECO:0000259" key="1">
    <source>
        <dbReference type="SMART" id="SM00471"/>
    </source>
</evidence>
<comment type="caution">
    <text evidence="2">The sequence shown here is derived from an EMBL/GenBank/DDBJ whole genome shotgun (WGS) entry which is preliminary data.</text>
</comment>
<reference evidence="2" key="1">
    <citation type="submission" date="2022-10" db="EMBL/GenBank/DDBJ databases">
        <title>The WGS of Solirubrobacter sp. CPCC 204708.</title>
        <authorList>
            <person name="Jiang Z."/>
        </authorList>
    </citation>
    <scope>NUCLEOTIDE SEQUENCE</scope>
    <source>
        <strain evidence="2">CPCC 204708</strain>
    </source>
</reference>
<organism evidence="2 3">
    <name type="scientific">Solirubrobacter deserti</name>
    <dbReference type="NCBI Taxonomy" id="2282478"/>
    <lineage>
        <taxon>Bacteria</taxon>
        <taxon>Bacillati</taxon>
        <taxon>Actinomycetota</taxon>
        <taxon>Thermoleophilia</taxon>
        <taxon>Solirubrobacterales</taxon>
        <taxon>Solirubrobacteraceae</taxon>
        <taxon>Solirubrobacter</taxon>
    </lineage>
</organism>
<gene>
    <name evidence="2" type="ORF">OJ962_02655</name>
</gene>
<dbReference type="Proteomes" id="UP001147700">
    <property type="component" value="Unassembled WGS sequence"/>
</dbReference>
<protein>
    <submittedName>
        <fullName evidence="2">HD domain-containing protein</fullName>
    </submittedName>
</protein>
<dbReference type="SUPFAM" id="SSF109604">
    <property type="entry name" value="HD-domain/PDEase-like"/>
    <property type="match status" value="1"/>
</dbReference>
<dbReference type="EMBL" id="JAPCID010000003">
    <property type="protein sequence ID" value="MDA0136381.1"/>
    <property type="molecule type" value="Genomic_DNA"/>
</dbReference>
<evidence type="ECO:0000313" key="3">
    <source>
        <dbReference type="Proteomes" id="UP001147700"/>
    </source>
</evidence>
<dbReference type="PANTHER" id="PTHR46246">
    <property type="entry name" value="GUANOSINE-3',5'-BIS(DIPHOSPHATE) 3'-PYROPHOSPHOHYDROLASE MESH1"/>
    <property type="match status" value="1"/>
</dbReference>
<dbReference type="Gene3D" id="1.10.3210.10">
    <property type="entry name" value="Hypothetical protein af1432"/>
    <property type="match status" value="1"/>
</dbReference>
<name>A0ABT4RCZ7_9ACTN</name>
<keyword evidence="3" id="KW-1185">Reference proteome</keyword>
<dbReference type="SMART" id="SM00471">
    <property type="entry name" value="HDc"/>
    <property type="match status" value="1"/>
</dbReference>
<proteinExistence type="predicted"/>